<evidence type="ECO:0000313" key="4">
    <source>
        <dbReference type="Proteomes" id="UP000250140"/>
    </source>
</evidence>
<dbReference type="OrthoDB" id="5128805at2759"/>
<keyword evidence="4" id="KW-1185">Reference proteome</keyword>
<accession>A0A8E2EPT8</accession>
<evidence type="ECO:0000256" key="1">
    <source>
        <dbReference type="SAM" id="MobiDB-lite"/>
    </source>
</evidence>
<proteinExistence type="predicted"/>
<keyword evidence="2" id="KW-1133">Transmembrane helix</keyword>
<feature type="region of interest" description="Disordered" evidence="1">
    <location>
        <begin position="1"/>
        <end position="40"/>
    </location>
</feature>
<reference evidence="3 4" key="1">
    <citation type="journal article" date="2016" name="Nat. Commun.">
        <title>Ectomycorrhizal ecology is imprinted in the genome of the dominant symbiotic fungus Cenococcum geophilum.</title>
        <authorList>
            <consortium name="DOE Joint Genome Institute"/>
            <person name="Peter M."/>
            <person name="Kohler A."/>
            <person name="Ohm R.A."/>
            <person name="Kuo A."/>
            <person name="Krutzmann J."/>
            <person name="Morin E."/>
            <person name="Arend M."/>
            <person name="Barry K.W."/>
            <person name="Binder M."/>
            <person name="Choi C."/>
            <person name="Clum A."/>
            <person name="Copeland A."/>
            <person name="Grisel N."/>
            <person name="Haridas S."/>
            <person name="Kipfer T."/>
            <person name="LaButti K."/>
            <person name="Lindquist E."/>
            <person name="Lipzen A."/>
            <person name="Maire R."/>
            <person name="Meier B."/>
            <person name="Mihaltcheva S."/>
            <person name="Molinier V."/>
            <person name="Murat C."/>
            <person name="Poggeler S."/>
            <person name="Quandt C.A."/>
            <person name="Sperisen C."/>
            <person name="Tritt A."/>
            <person name="Tisserant E."/>
            <person name="Crous P.W."/>
            <person name="Henrissat B."/>
            <person name="Nehls U."/>
            <person name="Egli S."/>
            <person name="Spatafora J.W."/>
            <person name="Grigoriev I.V."/>
            <person name="Martin F.M."/>
        </authorList>
    </citation>
    <scope>NUCLEOTIDE SEQUENCE [LARGE SCALE GENOMIC DNA]</scope>
    <source>
        <strain evidence="3 4">CBS 207.34</strain>
    </source>
</reference>
<protein>
    <submittedName>
        <fullName evidence="3">Uncharacterized protein</fullName>
    </submittedName>
</protein>
<evidence type="ECO:0000256" key="2">
    <source>
        <dbReference type="SAM" id="Phobius"/>
    </source>
</evidence>
<name>A0A8E2EPT8_9PEZI</name>
<evidence type="ECO:0000313" key="3">
    <source>
        <dbReference type="EMBL" id="OCL02423.1"/>
    </source>
</evidence>
<organism evidence="3 4">
    <name type="scientific">Glonium stellatum</name>
    <dbReference type="NCBI Taxonomy" id="574774"/>
    <lineage>
        <taxon>Eukaryota</taxon>
        <taxon>Fungi</taxon>
        <taxon>Dikarya</taxon>
        <taxon>Ascomycota</taxon>
        <taxon>Pezizomycotina</taxon>
        <taxon>Dothideomycetes</taxon>
        <taxon>Pleosporomycetidae</taxon>
        <taxon>Gloniales</taxon>
        <taxon>Gloniaceae</taxon>
        <taxon>Glonium</taxon>
    </lineage>
</organism>
<keyword evidence="2" id="KW-0472">Membrane</keyword>
<keyword evidence="2" id="KW-0812">Transmembrane</keyword>
<dbReference type="Proteomes" id="UP000250140">
    <property type="component" value="Unassembled WGS sequence"/>
</dbReference>
<sequence>MTDTKAGYMPVAGEEDATDPVPDSAPPNTIDPQQADTEYGDNLLEIDENDDAEEGDSLLAKPSTKSEHRHRTWKILFITLLSTILLTGVILAILGVSVTKPISSKTFPPTAPRPPKQPQVPKLPRPVNFALNFPQQYPALNAPENSECQRAWGTLTSIPCHEKIWNRGWDNGTHLSFMEPKPTRYVPQLCQPRCMAALKDAQMLISRSCGEDVTFNLDNYDGMFNTTLLERGPVAALLLLKNRNQHTCRKENEQGGYCMVEMYERWYILDGVYAYSFEGIDSFEQSTNKRGRQVAHWEQGSRGSTADGGWMERYKYWVPERTTGPGVNDTTCGWCTLTWFERKLSSWMEGQTIDPETGSPISLPDYIRRIRRIGRRCESSGWNRMYNSAVDSYINSGLLSPDWDRQPSGNLSYLIRHGASAGDEPIPSIERTMASIIHQNESLNELACLANLSNYIQSLPCYIHVSDAEAFNSIIPSANLLDAYCSEKCTTALRGSAPLQTACDNLPRYNPSWQILPGFYEAVLRRVNVCRQPRTRTYGTAPCSVVFRALNHPSWIFDGRPLTKAYFAALTPLLETIEQAPAPANLSQWLANPTPSALGKEEYHAYVAWKDELKNTVCGPCVWEWLASSWESRWQLGNWVTDAESPASYVNFVEKAKGICEARGVDWMNGLDHVKEEANRLEKWRIGN</sequence>
<gene>
    <name evidence="3" type="ORF">AOQ84DRAFT_357405</name>
</gene>
<dbReference type="EMBL" id="KV750961">
    <property type="protein sequence ID" value="OCL02423.1"/>
    <property type="molecule type" value="Genomic_DNA"/>
</dbReference>
<feature type="compositionally biased region" description="Polar residues" evidence="1">
    <location>
        <begin position="26"/>
        <end position="36"/>
    </location>
</feature>
<feature type="transmembrane region" description="Helical" evidence="2">
    <location>
        <begin position="75"/>
        <end position="98"/>
    </location>
</feature>
<dbReference type="AlphaFoldDB" id="A0A8E2EPT8"/>